<dbReference type="GO" id="GO:0016887">
    <property type="term" value="F:ATP hydrolysis activity"/>
    <property type="evidence" value="ECO:0007669"/>
    <property type="project" value="InterPro"/>
</dbReference>
<dbReference type="InterPro" id="IPR003439">
    <property type="entry name" value="ABC_transporter-like_ATP-bd"/>
</dbReference>
<evidence type="ECO:0000256" key="1">
    <source>
        <dbReference type="ARBA" id="ARBA00022741"/>
    </source>
</evidence>
<dbReference type="Gene3D" id="3.40.50.300">
    <property type="entry name" value="P-loop containing nucleotide triphosphate hydrolases"/>
    <property type="match status" value="1"/>
</dbReference>
<keyword evidence="1" id="KW-0547">Nucleotide-binding</keyword>
<dbReference type="InterPro" id="IPR015854">
    <property type="entry name" value="ABC_transpr_LolD-like"/>
</dbReference>
<dbReference type="Pfam" id="PF00005">
    <property type="entry name" value="ABC_tran"/>
    <property type="match status" value="1"/>
</dbReference>
<proteinExistence type="predicted"/>
<name>A0A5B2W3C9_9BACT</name>
<dbReference type="RefSeq" id="WP_149836166.1">
    <property type="nucleotide sequence ID" value="NZ_VUOC01000001.1"/>
</dbReference>
<gene>
    <name evidence="4" type="ORF">F0L74_01995</name>
</gene>
<dbReference type="InterPro" id="IPR027417">
    <property type="entry name" value="P-loop_NTPase"/>
</dbReference>
<dbReference type="SUPFAM" id="SSF52540">
    <property type="entry name" value="P-loop containing nucleoside triphosphate hydrolases"/>
    <property type="match status" value="1"/>
</dbReference>
<dbReference type="EMBL" id="VUOC01000001">
    <property type="protein sequence ID" value="KAA2244769.1"/>
    <property type="molecule type" value="Genomic_DNA"/>
</dbReference>
<accession>A0A5B2W3C9</accession>
<evidence type="ECO:0000313" key="5">
    <source>
        <dbReference type="Proteomes" id="UP000324611"/>
    </source>
</evidence>
<keyword evidence="2 4" id="KW-0067">ATP-binding</keyword>
<feature type="domain" description="ABC transporter" evidence="3">
    <location>
        <begin position="1"/>
        <end position="210"/>
    </location>
</feature>
<dbReference type="GO" id="GO:0005886">
    <property type="term" value="C:plasma membrane"/>
    <property type="evidence" value="ECO:0007669"/>
    <property type="project" value="TreeGrafter"/>
</dbReference>
<protein>
    <submittedName>
        <fullName evidence="4">ATP-binding cassette domain-containing protein</fullName>
    </submittedName>
</protein>
<sequence>MLQTTGLEYQYGKRKLRFPALYCGAGEVLLITGSSGAGKTTLLHLLAGLLLPQSGEVRIADTVTTRLPAAEMDRFRGAHTGIIYQQPHFIAALQVRDNLLLAGRLARKPVTPEAVNRITHALGIHHLLQQYPARLSQGEQQRVSIARALLPAPPLILADEPTASLDDHNCTAVAELLAEQAGEQQAALVIVTHDSRLKEVFANRIHIGEG</sequence>
<dbReference type="InterPro" id="IPR017871">
    <property type="entry name" value="ABC_transporter-like_CS"/>
</dbReference>
<dbReference type="SMART" id="SM00382">
    <property type="entry name" value="AAA"/>
    <property type="match status" value="1"/>
</dbReference>
<comment type="caution">
    <text evidence="4">The sequence shown here is derived from an EMBL/GenBank/DDBJ whole genome shotgun (WGS) entry which is preliminary data.</text>
</comment>
<evidence type="ECO:0000259" key="3">
    <source>
        <dbReference type="PROSITE" id="PS50893"/>
    </source>
</evidence>
<evidence type="ECO:0000313" key="4">
    <source>
        <dbReference type="EMBL" id="KAA2244769.1"/>
    </source>
</evidence>
<keyword evidence="5" id="KW-1185">Reference proteome</keyword>
<dbReference type="PROSITE" id="PS50893">
    <property type="entry name" value="ABC_TRANSPORTER_2"/>
    <property type="match status" value="1"/>
</dbReference>
<evidence type="ECO:0000256" key="2">
    <source>
        <dbReference type="ARBA" id="ARBA00022840"/>
    </source>
</evidence>
<reference evidence="4 5" key="1">
    <citation type="submission" date="2019-09" db="EMBL/GenBank/DDBJ databases">
        <title>Chitinophaga ginsengihumi sp. nov., isolated from soil of ginseng rhizosphere.</title>
        <authorList>
            <person name="Lee J."/>
        </authorList>
    </citation>
    <scope>NUCLEOTIDE SEQUENCE [LARGE SCALE GENOMIC DNA]</scope>
    <source>
        <strain evidence="4 5">BN140078</strain>
    </source>
</reference>
<dbReference type="PANTHER" id="PTHR24220">
    <property type="entry name" value="IMPORT ATP-BINDING PROTEIN"/>
    <property type="match status" value="1"/>
</dbReference>
<dbReference type="AlphaFoldDB" id="A0A5B2W3C9"/>
<reference evidence="4 5" key="2">
    <citation type="submission" date="2019-09" db="EMBL/GenBank/DDBJ databases">
        <authorList>
            <person name="Jin C."/>
        </authorList>
    </citation>
    <scope>NUCLEOTIDE SEQUENCE [LARGE SCALE GENOMIC DNA]</scope>
    <source>
        <strain evidence="4 5">BN140078</strain>
    </source>
</reference>
<dbReference type="Proteomes" id="UP000324611">
    <property type="component" value="Unassembled WGS sequence"/>
</dbReference>
<organism evidence="4 5">
    <name type="scientific">Chitinophaga agrisoli</name>
    <dbReference type="NCBI Taxonomy" id="2607653"/>
    <lineage>
        <taxon>Bacteria</taxon>
        <taxon>Pseudomonadati</taxon>
        <taxon>Bacteroidota</taxon>
        <taxon>Chitinophagia</taxon>
        <taxon>Chitinophagales</taxon>
        <taxon>Chitinophagaceae</taxon>
        <taxon>Chitinophaga</taxon>
    </lineage>
</organism>
<dbReference type="InterPro" id="IPR003593">
    <property type="entry name" value="AAA+_ATPase"/>
</dbReference>
<dbReference type="PROSITE" id="PS00211">
    <property type="entry name" value="ABC_TRANSPORTER_1"/>
    <property type="match status" value="1"/>
</dbReference>
<dbReference type="GO" id="GO:0022857">
    <property type="term" value="F:transmembrane transporter activity"/>
    <property type="evidence" value="ECO:0007669"/>
    <property type="project" value="TreeGrafter"/>
</dbReference>
<dbReference type="GO" id="GO:0005524">
    <property type="term" value="F:ATP binding"/>
    <property type="evidence" value="ECO:0007669"/>
    <property type="project" value="UniProtKB-KW"/>
</dbReference>